<accession>A0AB39PPK1</accession>
<protein>
    <submittedName>
        <fullName evidence="1">DUF4865 family protein</fullName>
    </submittedName>
</protein>
<evidence type="ECO:0000313" key="1">
    <source>
        <dbReference type="EMBL" id="XDQ32517.1"/>
    </source>
</evidence>
<proteinExistence type="predicted"/>
<gene>
    <name evidence="1" type="ORF">AB5J49_03670</name>
</gene>
<organism evidence="1">
    <name type="scientific">Streptomyces sp. R28</name>
    <dbReference type="NCBI Taxonomy" id="3238628"/>
    <lineage>
        <taxon>Bacteria</taxon>
        <taxon>Bacillati</taxon>
        <taxon>Actinomycetota</taxon>
        <taxon>Actinomycetes</taxon>
        <taxon>Kitasatosporales</taxon>
        <taxon>Streptomycetaceae</taxon>
        <taxon>Streptomyces</taxon>
    </lineage>
</organism>
<reference evidence="1" key="1">
    <citation type="submission" date="2024-07" db="EMBL/GenBank/DDBJ databases">
        <authorList>
            <person name="Yu S.T."/>
        </authorList>
    </citation>
    <scope>NUCLEOTIDE SEQUENCE</scope>
    <source>
        <strain evidence="1">R28</strain>
    </source>
</reference>
<dbReference type="AlphaFoldDB" id="A0AB39PPK1"/>
<sequence>MHAMQYELTLPADYDMGIIRRRVASRGHLLDDWQGLGFKTYLMRERGALGSPVNQYAPFYLWNTGAGMNAFLWGGPFQGIVDDFGRPSVRQWSGLAYEEGGAAHSPARVAVLRREQVPDRGLLTDVMADAARETERLAGEDGAVLSATAVDTSRWELIHFSLWENDTPKADGDVYEVLHMSAPGRDRLPG</sequence>
<dbReference type="EMBL" id="CP163439">
    <property type="protein sequence ID" value="XDQ32517.1"/>
    <property type="molecule type" value="Genomic_DNA"/>
</dbReference>
<dbReference type="RefSeq" id="WP_369167019.1">
    <property type="nucleotide sequence ID" value="NZ_CP163439.1"/>
</dbReference>
<dbReference type="InterPro" id="IPR032349">
    <property type="entry name" value="DUF4865"/>
</dbReference>
<name>A0AB39PPK1_9ACTN</name>
<dbReference type="Pfam" id="PF16157">
    <property type="entry name" value="DUF4865"/>
    <property type="match status" value="1"/>
</dbReference>